<protein>
    <recommendedName>
        <fullName evidence="6">Sister chromatid cohesion protein DCC1</fullName>
    </recommendedName>
</protein>
<accession>A0AAN7YBS5</accession>
<organism evidence="4 5">
    <name type="scientific">Meristemomyces frigidus</name>
    <dbReference type="NCBI Taxonomy" id="1508187"/>
    <lineage>
        <taxon>Eukaryota</taxon>
        <taxon>Fungi</taxon>
        <taxon>Dikarya</taxon>
        <taxon>Ascomycota</taxon>
        <taxon>Pezizomycotina</taxon>
        <taxon>Dothideomycetes</taxon>
        <taxon>Dothideomycetidae</taxon>
        <taxon>Mycosphaerellales</taxon>
        <taxon>Teratosphaeriaceae</taxon>
        <taxon>Meristemomyces</taxon>
    </lineage>
</organism>
<dbReference type="Pfam" id="PF09724">
    <property type="entry name" value="Dcc1"/>
    <property type="match status" value="1"/>
</dbReference>
<evidence type="ECO:0008006" key="6">
    <source>
        <dbReference type="Google" id="ProtNLM"/>
    </source>
</evidence>
<proteinExistence type="inferred from homology"/>
<gene>
    <name evidence="4" type="ORF">LTR62_001324</name>
</gene>
<reference evidence="4" key="1">
    <citation type="submission" date="2023-08" db="EMBL/GenBank/DDBJ databases">
        <title>Black Yeasts Isolated from many extreme environments.</title>
        <authorList>
            <person name="Coleine C."/>
            <person name="Stajich J.E."/>
            <person name="Selbmann L."/>
        </authorList>
    </citation>
    <scope>NUCLEOTIDE SEQUENCE</scope>
    <source>
        <strain evidence="4">CCFEE 5401</strain>
    </source>
</reference>
<comment type="similarity">
    <text evidence="1">Belongs to the DCC1 family.</text>
</comment>
<dbReference type="InterPro" id="IPR019128">
    <property type="entry name" value="Dcc1"/>
</dbReference>
<dbReference type="GO" id="GO:0006260">
    <property type="term" value="P:DNA replication"/>
    <property type="evidence" value="ECO:0007669"/>
    <property type="project" value="UniProtKB-KW"/>
</dbReference>
<evidence type="ECO:0000256" key="3">
    <source>
        <dbReference type="SAM" id="MobiDB-lite"/>
    </source>
</evidence>
<dbReference type="GO" id="GO:0000785">
    <property type="term" value="C:chromatin"/>
    <property type="evidence" value="ECO:0007669"/>
    <property type="project" value="TreeGrafter"/>
</dbReference>
<evidence type="ECO:0000256" key="2">
    <source>
        <dbReference type="ARBA" id="ARBA00022705"/>
    </source>
</evidence>
<feature type="compositionally biased region" description="Basic residues" evidence="3">
    <location>
        <begin position="330"/>
        <end position="346"/>
    </location>
</feature>
<name>A0AAN7YBS5_9PEZI</name>
<dbReference type="GO" id="GO:0031390">
    <property type="term" value="C:Ctf18 RFC-like complex"/>
    <property type="evidence" value="ECO:0007669"/>
    <property type="project" value="InterPro"/>
</dbReference>
<dbReference type="GO" id="GO:0034088">
    <property type="term" value="P:maintenance of mitotic sister chromatid cohesion"/>
    <property type="evidence" value="ECO:0007669"/>
    <property type="project" value="TreeGrafter"/>
</dbReference>
<dbReference type="Proteomes" id="UP001310890">
    <property type="component" value="Unassembled WGS sequence"/>
</dbReference>
<feature type="region of interest" description="Disordered" evidence="3">
    <location>
        <begin position="323"/>
        <end position="346"/>
    </location>
</feature>
<dbReference type="PANTHER" id="PTHR13395:SF6">
    <property type="entry name" value="SISTER CHROMATID COHESION PROTEIN DCC1"/>
    <property type="match status" value="1"/>
</dbReference>
<dbReference type="PANTHER" id="PTHR13395">
    <property type="entry name" value="SISTER CHROMATID COHESION PROTEIN DCC1-RELATED"/>
    <property type="match status" value="1"/>
</dbReference>
<keyword evidence="2" id="KW-0235">DNA replication</keyword>
<evidence type="ECO:0000313" key="5">
    <source>
        <dbReference type="Proteomes" id="UP001310890"/>
    </source>
</evidence>
<dbReference type="GO" id="GO:0000775">
    <property type="term" value="C:chromosome, centromeric region"/>
    <property type="evidence" value="ECO:0007669"/>
    <property type="project" value="TreeGrafter"/>
</dbReference>
<dbReference type="EMBL" id="JAVRRL010000124">
    <property type="protein sequence ID" value="KAK5107381.1"/>
    <property type="molecule type" value="Genomic_DNA"/>
</dbReference>
<sequence>MSNNAQEAGVFSILPEEHRQQFRLLELPPDLLAILLTSSDPQSLLFKSASESIPGTPSETEAVICTPDATYNIRQVNTSNSLYICQPSAAAASQERNGREREPPGLQAIAQNDFTLQLSRAGPTSAAPYLKALLPTYASTGSYQTKDLLTKQQLFDNIPLSEAECAISWQDLACFESPEPKSCFLPSPSARAQAWKSILDLAVANRADMTAPLSPQQVILILDPNEEWPVELGRAVLGSVSNMDGDDVVVNADKCVVTIGLLQLAVARKLRRTLGLRVFLAEWKDALPEAWRAQAEMSKLPRTEYVISEGRQIKAAEPIDAEAAATKADTKKRKWHDKFRASKKTA</sequence>
<dbReference type="AlphaFoldDB" id="A0AAN7YBS5"/>
<comment type="caution">
    <text evidence="4">The sequence shown here is derived from an EMBL/GenBank/DDBJ whole genome shotgun (WGS) entry which is preliminary data.</text>
</comment>
<evidence type="ECO:0000313" key="4">
    <source>
        <dbReference type="EMBL" id="KAK5107381.1"/>
    </source>
</evidence>
<evidence type="ECO:0000256" key="1">
    <source>
        <dbReference type="ARBA" id="ARBA00007017"/>
    </source>
</evidence>